<feature type="compositionally biased region" description="Pro residues" evidence="1">
    <location>
        <begin position="1"/>
        <end position="13"/>
    </location>
</feature>
<keyword evidence="4" id="KW-1185">Reference proteome</keyword>
<keyword evidence="2" id="KW-1133">Transmembrane helix</keyword>
<organism evidence="3 4">
    <name type="scientific">Streptomyces virginiae</name>
    <name type="common">Streptomyces cinnamonensis</name>
    <dbReference type="NCBI Taxonomy" id="1961"/>
    <lineage>
        <taxon>Bacteria</taxon>
        <taxon>Bacillati</taxon>
        <taxon>Actinomycetota</taxon>
        <taxon>Actinomycetes</taxon>
        <taxon>Kitasatosporales</taxon>
        <taxon>Streptomycetaceae</taxon>
        <taxon>Streptomyces</taxon>
    </lineage>
</organism>
<accession>A0ABZ1TRB3</accession>
<evidence type="ECO:0000256" key="1">
    <source>
        <dbReference type="SAM" id="MobiDB-lite"/>
    </source>
</evidence>
<dbReference type="EMBL" id="CP108090">
    <property type="protein sequence ID" value="WUQ17348.1"/>
    <property type="molecule type" value="Genomic_DNA"/>
</dbReference>
<feature type="region of interest" description="Disordered" evidence="1">
    <location>
        <begin position="1"/>
        <end position="27"/>
    </location>
</feature>
<evidence type="ECO:0000313" key="3">
    <source>
        <dbReference type="EMBL" id="WUQ17348.1"/>
    </source>
</evidence>
<feature type="compositionally biased region" description="Low complexity" evidence="1">
    <location>
        <begin position="15"/>
        <end position="25"/>
    </location>
</feature>
<dbReference type="RefSeq" id="WP_327267180.1">
    <property type="nucleotide sequence ID" value="NZ_CP108090.1"/>
</dbReference>
<evidence type="ECO:0008006" key="5">
    <source>
        <dbReference type="Google" id="ProtNLM"/>
    </source>
</evidence>
<evidence type="ECO:0000313" key="4">
    <source>
        <dbReference type="Proteomes" id="UP001432039"/>
    </source>
</evidence>
<keyword evidence="2" id="KW-0812">Transmembrane</keyword>
<gene>
    <name evidence="3" type="ORF">OG517_41535</name>
</gene>
<feature type="transmembrane region" description="Helical" evidence="2">
    <location>
        <begin position="62"/>
        <end position="82"/>
    </location>
</feature>
<reference evidence="3" key="1">
    <citation type="submission" date="2022-10" db="EMBL/GenBank/DDBJ databases">
        <title>The complete genomes of actinobacterial strains from the NBC collection.</title>
        <authorList>
            <person name="Joergensen T.S."/>
            <person name="Alvarez Arevalo M."/>
            <person name="Sterndorff E.B."/>
            <person name="Faurdal D."/>
            <person name="Vuksanovic O."/>
            <person name="Mourched A.-S."/>
            <person name="Charusanti P."/>
            <person name="Shaw S."/>
            <person name="Blin K."/>
            <person name="Weber T."/>
        </authorList>
    </citation>
    <scope>NUCLEOTIDE SEQUENCE</scope>
    <source>
        <strain evidence="3">NBC_00248</strain>
    </source>
</reference>
<proteinExistence type="predicted"/>
<name>A0ABZ1TRB3_STRVG</name>
<dbReference type="Proteomes" id="UP001432039">
    <property type="component" value="Chromosome"/>
</dbReference>
<evidence type="ECO:0000256" key="2">
    <source>
        <dbReference type="SAM" id="Phobius"/>
    </source>
</evidence>
<feature type="transmembrane region" description="Helical" evidence="2">
    <location>
        <begin position="33"/>
        <end position="56"/>
    </location>
</feature>
<keyword evidence="2" id="KW-0472">Membrane</keyword>
<sequence length="85" mass="8566">MPANTPQPQPEPQAEPDAPARRTPAGGPGPDPLVLLLLALVVLALLGGVGYAVAAHPNLTKPVMAVAAVAAPLTAALIAVLLRRR</sequence>
<protein>
    <recommendedName>
        <fullName evidence="5">SpdD protein</fullName>
    </recommendedName>
</protein>